<feature type="chain" id="PRO_5016592528" description="DUF8202 domain-containing protein" evidence="1">
    <location>
        <begin position="22"/>
        <end position="2489"/>
    </location>
</feature>
<feature type="signal peptide" evidence="1">
    <location>
        <begin position="1"/>
        <end position="21"/>
    </location>
</feature>
<evidence type="ECO:0000259" key="2">
    <source>
        <dbReference type="Pfam" id="PF26628"/>
    </source>
</evidence>
<keyword evidence="5" id="KW-1185">Reference proteome</keyword>
<keyword evidence="1" id="KW-0732">Signal</keyword>
<dbReference type="OrthoDB" id="2582440at2"/>
<organism evidence="4 6">
    <name type="scientific">Chryseobacterium jejuense</name>
    <dbReference type="NCBI Taxonomy" id="445960"/>
    <lineage>
        <taxon>Bacteria</taxon>
        <taxon>Pseudomonadati</taxon>
        <taxon>Bacteroidota</taxon>
        <taxon>Flavobacteriia</taxon>
        <taxon>Flavobacteriales</taxon>
        <taxon>Weeksellaceae</taxon>
        <taxon>Chryseobacterium group</taxon>
        <taxon>Chryseobacterium</taxon>
    </lineage>
</organism>
<reference evidence="4 6" key="2">
    <citation type="submission" date="2018-06" db="EMBL/GenBank/DDBJ databases">
        <authorList>
            <consortium name="Pathogen Informatics"/>
            <person name="Doyle S."/>
        </authorList>
    </citation>
    <scope>NUCLEOTIDE SEQUENCE [LARGE SCALE GENOMIC DNA]</scope>
    <source>
        <strain evidence="4 6">NCTC13492</strain>
    </source>
</reference>
<dbReference type="Proteomes" id="UP000251670">
    <property type="component" value="Unassembled WGS sequence"/>
</dbReference>
<reference evidence="3 5" key="1">
    <citation type="submission" date="2016-10" db="EMBL/GenBank/DDBJ databases">
        <authorList>
            <person name="Varghese N."/>
            <person name="Submissions S."/>
        </authorList>
    </citation>
    <scope>NUCLEOTIDE SEQUENCE [LARGE SCALE GENOMIC DNA]</scope>
    <source>
        <strain evidence="3 5">DSM 19299</strain>
    </source>
</reference>
<dbReference type="Pfam" id="PF26628">
    <property type="entry name" value="DUF8202"/>
    <property type="match status" value="4"/>
</dbReference>
<name>A0A2X2VW88_CHRJE</name>
<dbReference type="RefSeq" id="WP_139166115.1">
    <property type="nucleotide sequence ID" value="NZ_FNEG01000004.1"/>
</dbReference>
<proteinExistence type="predicted"/>
<dbReference type="InterPro" id="IPR013783">
    <property type="entry name" value="Ig-like_fold"/>
</dbReference>
<accession>A0A2X2VW88</accession>
<dbReference type="STRING" id="445960.SAMN05421542_2700"/>
<feature type="domain" description="DUF8202" evidence="2">
    <location>
        <begin position="1312"/>
        <end position="1502"/>
    </location>
</feature>
<evidence type="ECO:0000256" key="1">
    <source>
        <dbReference type="SAM" id="SignalP"/>
    </source>
</evidence>
<evidence type="ECO:0000313" key="6">
    <source>
        <dbReference type="Proteomes" id="UP000251670"/>
    </source>
</evidence>
<evidence type="ECO:0000313" key="4">
    <source>
        <dbReference type="EMBL" id="SQB27935.1"/>
    </source>
</evidence>
<feature type="domain" description="DUF8202" evidence="2">
    <location>
        <begin position="1737"/>
        <end position="1923"/>
    </location>
</feature>
<dbReference type="Proteomes" id="UP000199426">
    <property type="component" value="Unassembled WGS sequence"/>
</dbReference>
<feature type="domain" description="DUF8202" evidence="2">
    <location>
        <begin position="2167"/>
        <end position="2353"/>
    </location>
</feature>
<dbReference type="EMBL" id="FNEG01000004">
    <property type="protein sequence ID" value="SDJ11673.1"/>
    <property type="molecule type" value="Genomic_DNA"/>
</dbReference>
<sequence>MKKQTVFFFIFLIIGNMMILAQNCNINAGANAVICGTSANLSGSPGGSTSGNPTWSLVSKPAGAPNPIIATPSTYATNVTGMTYPGNYVFQITQNCTTGTATSQVTITAPGEVSSFTAGPDITNISASTGTATLNAVIPTGYTASWTYYNLFNYENYSDITTTNATMSNTTTASPILTLTKKANHDIDPAYRAVLRITSVNNPSCWYEDDAIVRFIPNPQIIPSVTNDRCYPSTDSDRYITLNSTSPMFATSTANSSGNPAFGTTITVNPISQPVGGNISFGKLRNSLLFFNGVNTIGTYVFTITITNANGTYTTPQITYNYNGIQPNNVSFLDSSYPEQMMNYSPGGSGGGVYCNMVGKTTPITFYFKIDPSNQASITTTISNSGITPPGGNPTFVLNGTGTMNRNVIVTPPSGGWRAGTYVIALSTGDGACKNSQSYYIHISDASRPNVTVPTTTVCYPGSGLVTATIPLPAVYKGNVNTSYFQAFSGRYDFTLISKPTGASNPTYDATNLRTITNTSTTISNLDKQGEYVFKIKAVPDAGGVDSRFFDKEYACSGTSFEGTFSIFVSTQVGSNAGSNQILGIGASQANLNGNNPGVSSTGVWTLVSKPAGASNPIITNPSLYNTDVTGLLSSGAYTFRWTVTTGTCSSFSDLTVNVSAPSPGGVPAAVWYKADAITSSDNTALNQWNDQMGTGYNLVQATTTLQPTFSNLNNLANFNPTVTFNSTGHTVGQGGFMAADPGTGNEIIDRTKGSIYIAGKMNTLGAAGLAGFDPTMDYPGLHISNNATTDKLLFYTAGSGYTTLSTNLFAAKKPFVAGSSWLNAAGSTASNPLAKAWLDGNESIYNNTLNNVNTGNTARAFRIGRDTNWGSHDGQMNEAIVFATPLTATEKARVDSYLAVKWGTTLMSDYVNSTNSIVWNTSPTYQNNIFGIARDNLSTLYQKQSRSENSNQKLIIGVGSSLANTNAANTNSLTEGQFLIAGDNGLKQELKTLLPYTAGTNGEANFRFESIWKVQNTGNVGTVTIAWPKGVKNMYLVQSSDATIDATDNFTSMATEVTVNGVVYNTATVTLTNGQYFTFAGFLHAPGGVVSSLWYRADKKLTPAGGVVTSWTDYSSGAVTITPNLATTTSAPTATDGTGLNLNFNPGVTFVPANALGNSSLLNAVSSTNYSIYTSTTPITGSGYDRVVGLNYSTLTGGNKYDSPGIAAVNINMRDNTSGSHINAAVSPVAAQYAQLSNTSIVRNSFTNNQFQRALNGAAVISTMAMAPALTTWPDGGIVLGRNANDAGDDNGTGMTMSETIVFDKALTTNEINRVDSYLAIKGGITLDVTSTSNYLSSNSSSVWTSGNNTGYNNNIFGIANDKLSDLNQMQSSSINQGQKLIIGAGSSLANTNAANTNTLADGQFLITGDNGLKQILNTPLVYTTGANGETNHRFEAIWKVQNTNAVGTVTVAWPKGVKNLYLVQSPSSAFDATSTFTPMTTETTVNGVVYNIANVTLANGQYFTLAGYLYAPGGVVGTDFWIRSDDAGDIATAWKDNSINANDIPAVGTWTLSSADRDHNFHPYTTGYSASKLFYNNASALNPTNGELPNISHSIFSAVRPTTSGTGRITGIDDDATYASEPATSIANGKPRHYEFYNVTTSTDFSATFNIGVSNVFSTIADNSVANGGTSTFSGGEKRLGLNGTYEATTFNNTNKFQIFGRNLRVGHAGWDAAGAFPGDIMEVIWYKRTLTTNEQSRINSYLAVKNGVTLNENYLSTNSNVVWDRTNNTGYNNNIFGIAKDEVTVLNQKQSGSINNGQKLIISTTGLADNNMANTTGLPTNQQFLMVGDNNLKQGLNTPLAYTGGANGNVNYRFEAIWKAQNTGNVGQVTVAWPKGIKNLYLIQSTDETFDTTDNFTPMTTEVTINGIIYETANVALNNGQFFTFAGFGLAPGGVVNNLSYWYRADKDAVNTGDGTDVTAWTDQFSGTTSAQLGSNALPKFKTGTSNYFNFNPGVNFTTGTQTLGNVNVRTFSEDSYDVFTFTKEGMTSGGAHPSIFRSLVDNALLTGDIRRWDGLGIVMDNRIERFSNTGGNTDYYGTPAGAFSTTIPSIMYHTFTALSTTKALNGAANFATTNHTGTGVRNLNGGHLFGDSQFGGNGSDNRGFIGNLGETIIYGAGNLTTTERRRVDSYLAIKYGVTLGRVNTDHYLATDETIVWNGTASTPYNNNIFGVTRDDIEVFEQKVSKSVNAGTILTVATISDFASPNQLAARTGFVNDKTYFLMGDNNVTATPLVNTTIAGNMMKRIQRTWLSQRSNTPGALYFEADLSAYGATFSAGNSIQMIVADDAAFTTNVKTIAGIFTGGRWVFMNDFNADNALRYITFAEGKTYCYKPGAIATAGNPELPTKVGITSLGRAGAGSADNWPMVRKGGWLAMEAKTKGFVPNRVKFNASNQPVAADGVTPVITAPVEGMMVYDTTNKCMKVFTLKEGDSSTAWHCISTQTCPD</sequence>
<dbReference type="Gene3D" id="2.60.40.10">
    <property type="entry name" value="Immunoglobulins"/>
    <property type="match status" value="2"/>
</dbReference>
<evidence type="ECO:0000313" key="5">
    <source>
        <dbReference type="Proteomes" id="UP000199426"/>
    </source>
</evidence>
<dbReference type="EMBL" id="UAWB01000002">
    <property type="protein sequence ID" value="SQB27935.1"/>
    <property type="molecule type" value="Genomic_DNA"/>
</dbReference>
<feature type="domain" description="DUF8202" evidence="2">
    <location>
        <begin position="891"/>
        <end position="1076"/>
    </location>
</feature>
<evidence type="ECO:0000313" key="3">
    <source>
        <dbReference type="EMBL" id="SDJ11673.1"/>
    </source>
</evidence>
<gene>
    <name evidence="4" type="ORF">NCTC13492_01518</name>
    <name evidence="3" type="ORF">SAMN05421542_2700</name>
</gene>
<protein>
    <recommendedName>
        <fullName evidence="2">DUF8202 domain-containing protein</fullName>
    </recommendedName>
</protein>
<dbReference type="InterPro" id="IPR058515">
    <property type="entry name" value="DUF8202"/>
</dbReference>